<sequence>MAEYIEADRAAHLAAMQTEGVFKSRHKAARVWNGARAGALVHMSDGTTGMLLGWTGRSNWWARGHERPWFDGPIVYWTAGGAAVNPIWLGLHPQAVAGWTNP</sequence>
<proteinExistence type="predicted"/>
<gene>
    <name evidence="1" type="ORF">UFOVP390_19</name>
</gene>
<accession>A0A6J7X3P5</accession>
<evidence type="ECO:0000313" key="1">
    <source>
        <dbReference type="EMBL" id="CAB5223905.1"/>
    </source>
</evidence>
<protein>
    <submittedName>
        <fullName evidence="1">Uncharacterized protein</fullName>
    </submittedName>
</protein>
<reference evidence="1" key="1">
    <citation type="submission" date="2020-05" db="EMBL/GenBank/DDBJ databases">
        <authorList>
            <person name="Chiriac C."/>
            <person name="Salcher M."/>
            <person name="Ghai R."/>
            <person name="Kavagutti S V."/>
        </authorList>
    </citation>
    <scope>NUCLEOTIDE SEQUENCE</scope>
</reference>
<dbReference type="EMBL" id="LR798323">
    <property type="protein sequence ID" value="CAB5223905.1"/>
    <property type="molecule type" value="Genomic_DNA"/>
</dbReference>
<organism evidence="1">
    <name type="scientific">uncultured Caudovirales phage</name>
    <dbReference type="NCBI Taxonomy" id="2100421"/>
    <lineage>
        <taxon>Viruses</taxon>
        <taxon>Duplodnaviria</taxon>
        <taxon>Heunggongvirae</taxon>
        <taxon>Uroviricota</taxon>
        <taxon>Caudoviricetes</taxon>
        <taxon>Peduoviridae</taxon>
        <taxon>Maltschvirus</taxon>
        <taxon>Maltschvirus maltsch</taxon>
    </lineage>
</organism>
<name>A0A6J7X3P5_9CAUD</name>